<dbReference type="GO" id="GO:0005730">
    <property type="term" value="C:nucleolus"/>
    <property type="evidence" value="ECO:0007669"/>
    <property type="project" value="UniProtKB-SubCell"/>
</dbReference>
<keyword evidence="3" id="KW-0539">Nucleus</keyword>
<reference evidence="7" key="1">
    <citation type="journal article" date="2023" name="Mol. Biol. Evol.">
        <title>Third-Generation Sequencing Reveals the Adaptive Role of the Epigenome in Three Deep-Sea Polychaetes.</title>
        <authorList>
            <person name="Perez M."/>
            <person name="Aroh O."/>
            <person name="Sun Y."/>
            <person name="Lan Y."/>
            <person name="Juniper S.K."/>
            <person name="Young C.R."/>
            <person name="Angers B."/>
            <person name="Qian P.Y."/>
        </authorList>
    </citation>
    <scope>NUCLEOTIDE SEQUENCE</scope>
    <source>
        <strain evidence="7">R07B-5</strain>
    </source>
</reference>
<evidence type="ECO:0000256" key="2">
    <source>
        <dbReference type="ARBA" id="ARBA00022884"/>
    </source>
</evidence>
<feature type="domain" description="RRM" evidence="6">
    <location>
        <begin position="38"/>
        <end position="116"/>
    </location>
</feature>
<dbReference type="CDD" id="cd12307">
    <property type="entry name" value="RRM_NIFK_like"/>
    <property type="match status" value="1"/>
</dbReference>
<evidence type="ECO:0000256" key="4">
    <source>
        <dbReference type="PROSITE-ProRule" id="PRU00176"/>
    </source>
</evidence>
<accession>A0AAD9K404</accession>
<evidence type="ECO:0000256" key="5">
    <source>
        <dbReference type="SAM" id="MobiDB-lite"/>
    </source>
</evidence>
<sequence>MSTKTALPEEMTLSGEGKKELHRKLNVSKKHKAVTDRGVIYVGHIPHGFYEEAMKAYFSQFGTVTRLRVSRSRKTGNAKGYAFVEFASATVAKIVADTMNNYLMFNRLLKCQLLDPTKVHPGTFHGCFRQFFPPTTHIRSIEKHNKLKSPQQQLTALRRMKKKKNKSLRKLAELGISYKLPNMLPTQKEDGSEAVKGDTTPHSVTKSPAATPSPKRVKKALTPAKSPAVTPAPKRVKKQLTPAKSPAVTPLPKRVKKQLTPAKSPAVTPLPKRVKKQLTPAKSPAVTPSPKRVKKQLTPAKSPAVTPLSSKKTKKALTPAKSPVITPLSTKKTKKELTPGKTPPVTPLSTKKAQKGAKTLEKLSSVGTPGVDSPSTRTRSKRKLPSMSPTKDSQPRKAMKKAK</sequence>
<dbReference type="EMBL" id="JAODUO010001411">
    <property type="protein sequence ID" value="KAK2164506.1"/>
    <property type="molecule type" value="Genomic_DNA"/>
</dbReference>
<dbReference type="PROSITE" id="PS50102">
    <property type="entry name" value="RRM"/>
    <property type="match status" value="1"/>
</dbReference>
<name>A0AAD9K404_RIDPI</name>
<comment type="caution">
    <text evidence="7">The sequence shown here is derived from an EMBL/GenBank/DDBJ whole genome shotgun (WGS) entry which is preliminary data.</text>
</comment>
<protein>
    <recommendedName>
        <fullName evidence="6">RRM domain-containing protein</fullName>
    </recommendedName>
</protein>
<proteinExistence type="predicted"/>
<dbReference type="InterPro" id="IPR000504">
    <property type="entry name" value="RRM_dom"/>
</dbReference>
<feature type="compositionally biased region" description="Polar residues" evidence="5">
    <location>
        <begin position="200"/>
        <end position="210"/>
    </location>
</feature>
<dbReference type="AlphaFoldDB" id="A0AAD9K404"/>
<dbReference type="SMART" id="SM00360">
    <property type="entry name" value="RRM"/>
    <property type="match status" value="1"/>
</dbReference>
<evidence type="ECO:0000259" key="6">
    <source>
        <dbReference type="PROSITE" id="PS50102"/>
    </source>
</evidence>
<keyword evidence="8" id="KW-1185">Reference proteome</keyword>
<dbReference type="InterPro" id="IPR035979">
    <property type="entry name" value="RBD_domain_sf"/>
</dbReference>
<dbReference type="SUPFAM" id="SSF54928">
    <property type="entry name" value="RNA-binding domain, RBD"/>
    <property type="match status" value="1"/>
</dbReference>
<dbReference type="GO" id="GO:0003723">
    <property type="term" value="F:RNA binding"/>
    <property type="evidence" value="ECO:0007669"/>
    <property type="project" value="UniProtKB-UniRule"/>
</dbReference>
<organism evidence="7 8">
    <name type="scientific">Ridgeia piscesae</name>
    <name type="common">Tubeworm</name>
    <dbReference type="NCBI Taxonomy" id="27915"/>
    <lineage>
        <taxon>Eukaryota</taxon>
        <taxon>Metazoa</taxon>
        <taxon>Spiralia</taxon>
        <taxon>Lophotrochozoa</taxon>
        <taxon>Annelida</taxon>
        <taxon>Polychaeta</taxon>
        <taxon>Sedentaria</taxon>
        <taxon>Canalipalpata</taxon>
        <taxon>Sabellida</taxon>
        <taxon>Siboglinidae</taxon>
        <taxon>Ridgeia</taxon>
    </lineage>
</organism>
<evidence type="ECO:0000256" key="1">
    <source>
        <dbReference type="ARBA" id="ARBA00004604"/>
    </source>
</evidence>
<gene>
    <name evidence="7" type="ORF">NP493_1413g00011</name>
</gene>
<keyword evidence="2 4" id="KW-0694">RNA-binding</keyword>
<dbReference type="Proteomes" id="UP001209878">
    <property type="component" value="Unassembled WGS sequence"/>
</dbReference>
<evidence type="ECO:0000313" key="7">
    <source>
        <dbReference type="EMBL" id="KAK2164506.1"/>
    </source>
</evidence>
<feature type="compositionally biased region" description="Basic and acidic residues" evidence="5">
    <location>
        <begin position="187"/>
        <end position="196"/>
    </location>
</feature>
<dbReference type="Pfam" id="PF00076">
    <property type="entry name" value="RRM_1"/>
    <property type="match status" value="1"/>
</dbReference>
<evidence type="ECO:0000256" key="3">
    <source>
        <dbReference type="ARBA" id="ARBA00023242"/>
    </source>
</evidence>
<dbReference type="PANTHER" id="PTHR46754">
    <property type="entry name" value="MKI67 FHA DOMAIN-INTERACTING NUCLEOLAR PHOSPHOPROTEIN"/>
    <property type="match status" value="1"/>
</dbReference>
<evidence type="ECO:0000313" key="8">
    <source>
        <dbReference type="Proteomes" id="UP001209878"/>
    </source>
</evidence>
<feature type="region of interest" description="Disordered" evidence="5">
    <location>
        <begin position="182"/>
        <end position="403"/>
    </location>
</feature>
<dbReference type="Gene3D" id="3.30.70.330">
    <property type="match status" value="1"/>
</dbReference>
<dbReference type="PRINTS" id="PR01217">
    <property type="entry name" value="PRICHEXTENSN"/>
</dbReference>
<dbReference type="InterPro" id="IPR012677">
    <property type="entry name" value="Nucleotide-bd_a/b_plait_sf"/>
</dbReference>
<comment type="subcellular location">
    <subcellularLocation>
        <location evidence="1">Nucleus</location>
        <location evidence="1">Nucleolus</location>
    </subcellularLocation>
</comment>